<dbReference type="EMBL" id="QCYY01001929">
    <property type="protein sequence ID" value="ROT74148.1"/>
    <property type="molecule type" value="Genomic_DNA"/>
</dbReference>
<name>A0A3R7MED4_PENVA</name>
<evidence type="ECO:0000256" key="4">
    <source>
        <dbReference type="ARBA" id="ARBA00022837"/>
    </source>
</evidence>
<dbReference type="InterPro" id="IPR019577">
    <property type="entry name" value="SPARC/Testican_Ca-bd-dom"/>
</dbReference>
<organism evidence="10 11">
    <name type="scientific">Penaeus vannamei</name>
    <name type="common">Whiteleg shrimp</name>
    <name type="synonym">Litopenaeus vannamei</name>
    <dbReference type="NCBI Taxonomy" id="6689"/>
    <lineage>
        <taxon>Eukaryota</taxon>
        <taxon>Metazoa</taxon>
        <taxon>Ecdysozoa</taxon>
        <taxon>Arthropoda</taxon>
        <taxon>Crustacea</taxon>
        <taxon>Multicrustacea</taxon>
        <taxon>Malacostraca</taxon>
        <taxon>Eumalacostraca</taxon>
        <taxon>Eucarida</taxon>
        <taxon>Decapoda</taxon>
        <taxon>Dendrobranchiata</taxon>
        <taxon>Penaeoidea</taxon>
        <taxon>Penaeidae</taxon>
        <taxon>Penaeus</taxon>
    </lineage>
</organism>
<comment type="caution">
    <text evidence="7">Lacks conserved residue(s) required for the propagation of feature annotation.</text>
</comment>
<gene>
    <name evidence="10" type="ORF">C7M84_007362</name>
</gene>
<dbReference type="InterPro" id="IPR018247">
    <property type="entry name" value="EF_Hand_1_Ca_BS"/>
</dbReference>
<feature type="domain" description="Thyroglobulin type-1" evidence="9">
    <location>
        <begin position="583"/>
        <end position="645"/>
    </location>
</feature>
<feature type="region of interest" description="Disordered" evidence="8">
    <location>
        <begin position="54"/>
        <end position="79"/>
    </location>
</feature>
<evidence type="ECO:0000259" key="9">
    <source>
        <dbReference type="PROSITE" id="PS51162"/>
    </source>
</evidence>
<keyword evidence="2" id="KW-0964">Secreted</keyword>
<dbReference type="PANTHER" id="PTHR12352">
    <property type="entry name" value="SECRETED MODULAR CALCIUM-BINDING PROTEIN"/>
    <property type="match status" value="1"/>
</dbReference>
<evidence type="ECO:0000256" key="7">
    <source>
        <dbReference type="PROSITE-ProRule" id="PRU00500"/>
    </source>
</evidence>
<keyword evidence="5" id="KW-1015">Disulfide bond</keyword>
<keyword evidence="3" id="KW-0677">Repeat</keyword>
<dbReference type="SUPFAM" id="SSF57610">
    <property type="entry name" value="Thyroglobulin type-1 domain"/>
    <property type="match status" value="2"/>
</dbReference>
<dbReference type="AlphaFoldDB" id="A0A3R7MED4"/>
<protein>
    <submittedName>
        <fullName evidence="10">SPARC-related modular calcium-binding protein 1</fullName>
    </submittedName>
</protein>
<dbReference type="PROSITE" id="PS51162">
    <property type="entry name" value="THYROGLOBULIN_1_2"/>
    <property type="match status" value="2"/>
</dbReference>
<evidence type="ECO:0000313" key="11">
    <source>
        <dbReference type="Proteomes" id="UP000283509"/>
    </source>
</evidence>
<dbReference type="GO" id="GO:0005615">
    <property type="term" value="C:extracellular space"/>
    <property type="evidence" value="ECO:0007669"/>
    <property type="project" value="TreeGrafter"/>
</dbReference>
<accession>A0A3R7MED4</accession>
<comment type="caution">
    <text evidence="10">The sequence shown here is derived from an EMBL/GenBank/DDBJ whole genome shotgun (WGS) entry which is preliminary data.</text>
</comment>
<comment type="subcellular location">
    <subcellularLocation>
        <location evidence="1">Secreted</location>
    </subcellularLocation>
</comment>
<evidence type="ECO:0000256" key="3">
    <source>
        <dbReference type="ARBA" id="ARBA00022737"/>
    </source>
</evidence>
<reference evidence="10 11" key="1">
    <citation type="submission" date="2018-04" db="EMBL/GenBank/DDBJ databases">
        <authorList>
            <person name="Zhang X."/>
            <person name="Yuan J."/>
            <person name="Li F."/>
            <person name="Xiang J."/>
        </authorList>
    </citation>
    <scope>NUCLEOTIDE SEQUENCE [LARGE SCALE GENOMIC DNA]</scope>
    <source>
        <tissue evidence="10">Muscle</tissue>
    </source>
</reference>
<proteinExistence type="predicted"/>
<dbReference type="GO" id="GO:0005509">
    <property type="term" value="F:calcium ion binding"/>
    <property type="evidence" value="ECO:0007669"/>
    <property type="project" value="InterPro"/>
</dbReference>
<evidence type="ECO:0000256" key="2">
    <source>
        <dbReference type="ARBA" id="ARBA00022525"/>
    </source>
</evidence>
<dbReference type="Gene3D" id="1.10.238.10">
    <property type="entry name" value="EF-hand"/>
    <property type="match status" value="3"/>
</dbReference>
<feature type="compositionally biased region" description="Polar residues" evidence="8">
    <location>
        <begin position="808"/>
        <end position="819"/>
    </location>
</feature>
<feature type="region of interest" description="Disordered" evidence="8">
    <location>
        <begin position="800"/>
        <end position="819"/>
    </location>
</feature>
<evidence type="ECO:0000256" key="5">
    <source>
        <dbReference type="ARBA" id="ARBA00023157"/>
    </source>
</evidence>
<feature type="compositionally biased region" description="Pro residues" evidence="8">
    <location>
        <begin position="61"/>
        <end position="71"/>
    </location>
</feature>
<evidence type="ECO:0000256" key="8">
    <source>
        <dbReference type="SAM" id="MobiDB-lite"/>
    </source>
</evidence>
<dbReference type="Gene3D" id="4.10.800.10">
    <property type="entry name" value="Thyroglobulin type-1"/>
    <property type="match status" value="2"/>
</dbReference>
<dbReference type="SMART" id="SM00211">
    <property type="entry name" value="TY"/>
    <property type="match status" value="2"/>
</dbReference>
<dbReference type="PANTHER" id="PTHR12352:SF30">
    <property type="entry name" value="FI05255P"/>
    <property type="match status" value="1"/>
</dbReference>
<evidence type="ECO:0000256" key="1">
    <source>
        <dbReference type="ARBA" id="ARBA00004613"/>
    </source>
</evidence>
<dbReference type="CDD" id="cd00191">
    <property type="entry name" value="TY"/>
    <property type="match status" value="1"/>
</dbReference>
<dbReference type="InterPro" id="IPR011992">
    <property type="entry name" value="EF-hand-dom_pair"/>
</dbReference>
<dbReference type="SUPFAM" id="SSF47473">
    <property type="entry name" value="EF-hand"/>
    <property type="match status" value="3"/>
</dbReference>
<evidence type="ECO:0000256" key="6">
    <source>
        <dbReference type="ARBA" id="ARBA00023180"/>
    </source>
</evidence>
<evidence type="ECO:0000313" key="10">
    <source>
        <dbReference type="EMBL" id="ROT74148.1"/>
    </source>
</evidence>
<dbReference type="OrthoDB" id="5986054at2759"/>
<keyword evidence="4" id="KW-0106">Calcium</keyword>
<dbReference type="InterPro" id="IPR051950">
    <property type="entry name" value="Dev_reg/Prot_inhib"/>
</dbReference>
<dbReference type="InterPro" id="IPR000716">
    <property type="entry name" value="Thyroglobulin_1"/>
</dbReference>
<feature type="domain" description="Thyroglobulin type-1" evidence="9">
    <location>
        <begin position="314"/>
        <end position="388"/>
    </location>
</feature>
<dbReference type="InterPro" id="IPR036857">
    <property type="entry name" value="Thyroglobulin_1_sf"/>
</dbReference>
<keyword evidence="6" id="KW-0325">Glycoprotein</keyword>
<keyword evidence="11" id="KW-1185">Reference proteome</keyword>
<dbReference type="Proteomes" id="UP000283509">
    <property type="component" value="Unassembled WGS sequence"/>
</dbReference>
<dbReference type="Pfam" id="PF10591">
    <property type="entry name" value="SPARC_Ca_bdg"/>
    <property type="match status" value="2"/>
</dbReference>
<dbReference type="Pfam" id="PF00086">
    <property type="entry name" value="Thyroglobulin_1"/>
    <property type="match status" value="2"/>
</dbReference>
<sequence>MCYVDVVPRQEFRTGKPSSFVCLHDLLGDLVFLELAHFDHSSWPFPPILNMITDESKTPHPRPAPPNPHQLPPNSGTHRAERGWMTLHAQGWTRLAPFTSYRPCLPSLPFVTGPVLVMLQVVATPDIATCNIPPLKLFFFPLNIVLPNRSLFLSSHHIPFLFTSFFPHILTPCSPSPPLERCSGKKKKSFLKNLTNLLVKDYRRERNPRRRSSRSSERIRETAVRWKFSVLDTDSDNTLKRREYRDVCRTIRTFVRPRKCAKAFPQFCDIDNNGWISRVEWVDCFTVRSNEGNGPKPCKKRKCGGNLTKPTRPTPSCERDREALLRVAENDGNKNFFIPECAADGKYQPIQCHRTSHEHNVTEYCFCMDTETGNSLDGTGVTNGTPNCSRPFPHVRVWPGCVGKTKVKFLKDLQEYLMSKADSVDRNAGVDLTTQSREEYAAVYHFRNLDKNGNKVLERQERKAVKRFLTSVPKLKRCGKRFARYCDVDKNRKISLEEWVACIVVPKSTARRKWQKQTRKSHPLLGVDKRQLGRLRATKAWVTCAGLFTPSRETVQEKKVRREFDEAYSTHPLVRAGPRGAPSGGGERRQQELLHPRVRRRRKYQPIQCHRTSHEHNVTEYCFCMDTETGNSLDGTGVTNGTPNCSRPFPHVRVWPGCVGKTKVKFLKDLQEYLMSKADSVDRNAGVDLTTQSREEYAAVYHLETLTRMVIKFLRGRREKAVKRFLTSVPKLKRCGKRFARYCDVDKNRKISLEEWVACIVVPKSTGSSSGGGVHNEGIRRIEDNPILIHLRAEDKMSRHRQGLATHLRSSSSQKIYEE</sequence>
<dbReference type="PROSITE" id="PS00018">
    <property type="entry name" value="EF_HAND_1"/>
    <property type="match status" value="3"/>
</dbReference>
<reference evidence="10 11" key="2">
    <citation type="submission" date="2019-01" db="EMBL/GenBank/DDBJ databases">
        <title>The decoding of complex shrimp genome reveals the adaptation for benthos swimmer, frequently molting mechanism and breeding impact on genome.</title>
        <authorList>
            <person name="Sun Y."/>
            <person name="Gao Y."/>
            <person name="Yu Y."/>
        </authorList>
    </citation>
    <scope>NUCLEOTIDE SEQUENCE [LARGE SCALE GENOMIC DNA]</scope>
    <source>
        <tissue evidence="10">Muscle</tissue>
    </source>
</reference>